<name>A0AC61PQH1_9FIRM</name>
<evidence type="ECO:0000313" key="2">
    <source>
        <dbReference type="Proteomes" id="UP000192328"/>
    </source>
</evidence>
<evidence type="ECO:0000313" key="1">
    <source>
        <dbReference type="EMBL" id="SMC88402.1"/>
    </source>
</evidence>
<keyword evidence="2" id="KW-1185">Reference proteome</keyword>
<sequence length="246" mass="27966">MWRPCAAAKTRRVKNDMIQNKRDLGGMKTKDGKVIRNGMLVRSAKLAEAEENDLKGIATIIDLRTEAEREEMPDLTCGREYLPVPVFNKMNEGISHEEEAENKAIPDMAVLYGILMRVYADNFRKILKTILEHDYSKGAVLWHCTEGKDRCGMTTALVLEALGVDRETILEDYLKTNLINLPKAAKVREKLLETHGEEVAEGAYRAYIADEKYIRAAWEEMGSDYIRGRLGITDGELEAFRKKILE</sequence>
<protein>
    <submittedName>
        <fullName evidence="1">Protein-tyrosine phosphatase</fullName>
    </submittedName>
</protein>
<proteinExistence type="predicted"/>
<accession>A0AC61PQH1</accession>
<dbReference type="EMBL" id="FWXZ01000008">
    <property type="protein sequence ID" value="SMC88402.1"/>
    <property type="molecule type" value="Genomic_DNA"/>
</dbReference>
<reference evidence="1" key="1">
    <citation type="submission" date="2017-04" db="EMBL/GenBank/DDBJ databases">
        <authorList>
            <person name="Varghese N."/>
            <person name="Submissions S."/>
        </authorList>
    </citation>
    <scope>NUCLEOTIDE SEQUENCE</scope>
    <source>
        <strain evidence="1">WTE2008</strain>
    </source>
</reference>
<gene>
    <name evidence="1" type="ORF">SAMN06297397_2986</name>
</gene>
<dbReference type="Proteomes" id="UP000192328">
    <property type="component" value="Unassembled WGS sequence"/>
</dbReference>
<comment type="caution">
    <text evidence="1">The sequence shown here is derived from an EMBL/GenBank/DDBJ whole genome shotgun (WGS) entry which is preliminary data.</text>
</comment>
<organism evidence="1 2">
    <name type="scientific">Aristaeella lactis</name>
    <dbReference type="NCBI Taxonomy" id="3046383"/>
    <lineage>
        <taxon>Bacteria</taxon>
        <taxon>Bacillati</taxon>
        <taxon>Bacillota</taxon>
        <taxon>Clostridia</taxon>
        <taxon>Eubacteriales</taxon>
        <taxon>Aristaeellaceae</taxon>
        <taxon>Aristaeella</taxon>
    </lineage>
</organism>